<sequence length="341" mass="37809">MKVIVFHLSEDQLGLELFVRQISPNRALQEIPDLALQQSVIDKPSNRLPYLISQAVTDKYRGRYNESFDFYPSYSGYQDELLWSAAWLYKASRDVKYLNYVVSNQGWSEAPSEFSWDGKFPGAQALQAQEFYGGNKGLSKYKTDVESFICALMIPGTGSSTFKVEVTAGGLLFLRESSNLQYVSSSCMVLSVYSKTLMASGIDGIQCGSDNFSASQIKSFMKSQVDYILGNNPMEMSYMVGYGSKYPTQLHHRGSSFPSIHSHPSKVECNNGWSSYFDSNNPNPNQYVRAIVGGPNLNDGFNDLRSDYSHTEPTTYMNAAFVGAVAGLLDETKGETATAAE</sequence>
<dbReference type="InterPro" id="IPR001701">
    <property type="entry name" value="Glyco_hydro_9"/>
</dbReference>
<keyword evidence="6 8" id="KW-0326">Glycosidase</keyword>
<evidence type="ECO:0000256" key="10">
    <source>
        <dbReference type="RuleBase" id="RU361166"/>
    </source>
</evidence>
<organism evidence="12 13">
    <name type="scientific">Hibiscus syriacus</name>
    <name type="common">Rose of Sharon</name>
    <dbReference type="NCBI Taxonomy" id="106335"/>
    <lineage>
        <taxon>Eukaryota</taxon>
        <taxon>Viridiplantae</taxon>
        <taxon>Streptophyta</taxon>
        <taxon>Embryophyta</taxon>
        <taxon>Tracheophyta</taxon>
        <taxon>Spermatophyta</taxon>
        <taxon>Magnoliopsida</taxon>
        <taxon>eudicotyledons</taxon>
        <taxon>Gunneridae</taxon>
        <taxon>Pentapetalae</taxon>
        <taxon>rosids</taxon>
        <taxon>malvids</taxon>
        <taxon>Malvales</taxon>
        <taxon>Malvaceae</taxon>
        <taxon>Malvoideae</taxon>
        <taxon>Hibiscus</taxon>
    </lineage>
</organism>
<keyword evidence="4 10" id="KW-0136">Cellulose degradation</keyword>
<accession>A0A6A2YWS3</accession>
<comment type="caution">
    <text evidence="12">The sequence shown here is derived from an EMBL/GenBank/DDBJ whole genome shotgun (WGS) entry which is preliminary data.</text>
</comment>
<dbReference type="EC" id="3.2.1.4" evidence="10"/>
<dbReference type="InterPro" id="IPR008928">
    <property type="entry name" value="6-hairpin_glycosidase_sf"/>
</dbReference>
<evidence type="ECO:0000256" key="6">
    <source>
        <dbReference type="ARBA" id="ARBA00023295"/>
    </source>
</evidence>
<dbReference type="GO" id="GO:0008810">
    <property type="term" value="F:cellulase activity"/>
    <property type="evidence" value="ECO:0007669"/>
    <property type="project" value="UniProtKB-EC"/>
</dbReference>
<gene>
    <name evidence="12" type="ORF">F3Y22_tig00111166pilonHSYRG00230</name>
</gene>
<evidence type="ECO:0000256" key="5">
    <source>
        <dbReference type="ARBA" id="ARBA00023277"/>
    </source>
</evidence>
<evidence type="ECO:0000256" key="1">
    <source>
        <dbReference type="ARBA" id="ARBA00000966"/>
    </source>
</evidence>
<comment type="catalytic activity">
    <reaction evidence="1 10">
        <text>Endohydrolysis of (1-&gt;4)-beta-D-glucosidic linkages in cellulose, lichenin and cereal beta-D-glucans.</text>
        <dbReference type="EC" id="3.2.1.4"/>
    </reaction>
</comment>
<comment type="similarity">
    <text evidence="2 8 10">Belongs to the glycosyl hydrolase 9 (cellulase E) family.</text>
</comment>
<name>A0A6A2YWS3_HIBSY</name>
<dbReference type="PANTHER" id="PTHR22298">
    <property type="entry name" value="ENDO-1,4-BETA-GLUCANASE"/>
    <property type="match status" value="1"/>
</dbReference>
<keyword evidence="3 8" id="KW-0378">Hydrolase</keyword>
<dbReference type="InterPro" id="IPR012341">
    <property type="entry name" value="6hp_glycosidase-like_sf"/>
</dbReference>
<dbReference type="GO" id="GO:0030245">
    <property type="term" value="P:cellulose catabolic process"/>
    <property type="evidence" value="ECO:0007669"/>
    <property type="project" value="UniProtKB-KW"/>
</dbReference>
<evidence type="ECO:0000256" key="9">
    <source>
        <dbReference type="PROSITE-ProRule" id="PRU10060"/>
    </source>
</evidence>
<feature type="active site" evidence="9">
    <location>
        <position position="303"/>
    </location>
</feature>
<keyword evidence="5 8" id="KW-0119">Carbohydrate metabolism</keyword>
<reference evidence="12" key="1">
    <citation type="submission" date="2019-09" db="EMBL/GenBank/DDBJ databases">
        <title>Draft genome information of white flower Hibiscus syriacus.</title>
        <authorList>
            <person name="Kim Y.-M."/>
        </authorList>
    </citation>
    <scope>NUCLEOTIDE SEQUENCE [LARGE SCALE GENOMIC DNA]</scope>
    <source>
        <strain evidence="12">YM2019G1</strain>
    </source>
</reference>
<dbReference type="InterPro" id="IPR018221">
    <property type="entry name" value="Glyco_hydro_9_His_AS"/>
</dbReference>
<keyword evidence="7 8" id="KW-0624">Polysaccharide degradation</keyword>
<evidence type="ECO:0000259" key="11">
    <source>
        <dbReference type="Pfam" id="PF00759"/>
    </source>
</evidence>
<proteinExistence type="inferred from homology"/>
<evidence type="ECO:0000313" key="12">
    <source>
        <dbReference type="EMBL" id="KAE8683878.1"/>
    </source>
</evidence>
<dbReference type="InterPro" id="IPR033126">
    <property type="entry name" value="Glyco_hydro_9_Asp/Glu_AS"/>
</dbReference>
<dbReference type="PROSITE" id="PS00592">
    <property type="entry name" value="GH9_2"/>
    <property type="match status" value="1"/>
</dbReference>
<dbReference type="AlphaFoldDB" id="A0A6A2YWS3"/>
<dbReference type="PROSITE" id="PS00698">
    <property type="entry name" value="GH9_3"/>
    <property type="match status" value="1"/>
</dbReference>
<evidence type="ECO:0000256" key="3">
    <source>
        <dbReference type="ARBA" id="ARBA00022801"/>
    </source>
</evidence>
<dbReference type="SUPFAM" id="SSF48208">
    <property type="entry name" value="Six-hairpin glycosidases"/>
    <property type="match status" value="1"/>
</dbReference>
<dbReference type="Proteomes" id="UP000436088">
    <property type="component" value="Unassembled WGS sequence"/>
</dbReference>
<evidence type="ECO:0000256" key="7">
    <source>
        <dbReference type="ARBA" id="ARBA00023326"/>
    </source>
</evidence>
<evidence type="ECO:0000256" key="2">
    <source>
        <dbReference type="ARBA" id="ARBA00007072"/>
    </source>
</evidence>
<dbReference type="EMBL" id="VEPZ02001257">
    <property type="protein sequence ID" value="KAE8683878.1"/>
    <property type="molecule type" value="Genomic_DNA"/>
</dbReference>
<evidence type="ECO:0000313" key="13">
    <source>
        <dbReference type="Proteomes" id="UP000436088"/>
    </source>
</evidence>
<evidence type="ECO:0000256" key="4">
    <source>
        <dbReference type="ARBA" id="ARBA00023001"/>
    </source>
</evidence>
<feature type="active site" evidence="8">
    <location>
        <position position="251"/>
    </location>
</feature>
<feature type="domain" description="Glycoside hydrolase family 9" evidence="11">
    <location>
        <begin position="57"/>
        <end position="325"/>
    </location>
</feature>
<dbReference type="Pfam" id="PF00759">
    <property type="entry name" value="Glyco_hydro_9"/>
    <property type="match status" value="1"/>
</dbReference>
<protein>
    <recommendedName>
        <fullName evidence="10">Endoglucanase</fullName>
        <ecNumber evidence="10">3.2.1.4</ecNumber>
    </recommendedName>
</protein>
<dbReference type="Gene3D" id="1.50.10.10">
    <property type="match status" value="1"/>
</dbReference>
<evidence type="ECO:0000256" key="8">
    <source>
        <dbReference type="PROSITE-ProRule" id="PRU10059"/>
    </source>
</evidence>
<feature type="active site" evidence="9">
    <location>
        <position position="312"/>
    </location>
</feature>
<keyword evidence="13" id="KW-1185">Reference proteome</keyword>